<dbReference type="InterPro" id="IPR021799">
    <property type="entry name" value="PIN-like_prokaryotic"/>
</dbReference>
<reference evidence="1" key="2">
    <citation type="submission" date="2020-09" db="EMBL/GenBank/DDBJ databases">
        <authorList>
            <person name="Sun Q."/>
            <person name="Zhou Y."/>
        </authorList>
    </citation>
    <scope>NUCLEOTIDE SEQUENCE</scope>
    <source>
        <strain evidence="1">CGMCC 1.6333</strain>
    </source>
</reference>
<name>A0A917TXR3_9BACI</name>
<dbReference type="PANTHER" id="PTHR39550:SF1">
    <property type="entry name" value="SLL0658 PROTEIN"/>
    <property type="match status" value="1"/>
</dbReference>
<dbReference type="Proteomes" id="UP000618460">
    <property type="component" value="Unassembled WGS sequence"/>
</dbReference>
<dbReference type="EMBL" id="BMLG01000031">
    <property type="protein sequence ID" value="GGM42793.1"/>
    <property type="molecule type" value="Genomic_DNA"/>
</dbReference>
<dbReference type="Pfam" id="PF11848">
    <property type="entry name" value="DUF3368"/>
    <property type="match status" value="1"/>
</dbReference>
<dbReference type="RefSeq" id="WP_117157161.1">
    <property type="nucleotide sequence ID" value="NZ_BMLG01000031.1"/>
</dbReference>
<organism evidence="1 2">
    <name type="scientific">Paraliobacillus quinghaiensis</name>
    <dbReference type="NCBI Taxonomy" id="470815"/>
    <lineage>
        <taxon>Bacteria</taxon>
        <taxon>Bacillati</taxon>
        <taxon>Bacillota</taxon>
        <taxon>Bacilli</taxon>
        <taxon>Bacillales</taxon>
        <taxon>Bacillaceae</taxon>
        <taxon>Paraliobacillus</taxon>
    </lineage>
</organism>
<reference evidence="1" key="1">
    <citation type="journal article" date="2014" name="Int. J. Syst. Evol. Microbiol.">
        <title>Complete genome sequence of Corynebacterium casei LMG S-19264T (=DSM 44701T), isolated from a smear-ripened cheese.</title>
        <authorList>
            <consortium name="US DOE Joint Genome Institute (JGI-PGF)"/>
            <person name="Walter F."/>
            <person name="Albersmeier A."/>
            <person name="Kalinowski J."/>
            <person name="Ruckert C."/>
        </authorList>
    </citation>
    <scope>NUCLEOTIDE SEQUENCE</scope>
    <source>
        <strain evidence="1">CGMCC 1.6333</strain>
    </source>
</reference>
<comment type="caution">
    <text evidence="1">The sequence shown here is derived from an EMBL/GenBank/DDBJ whole genome shotgun (WGS) entry which is preliminary data.</text>
</comment>
<sequence>MRRIITNSSPIIALSMIKELHLLWELFDQVYVPKAVIKELTESAHEHDHGRQEIIEAVKSGKVITYAIKDKQMVHRLFGKLHAGELETIIGGKELETDFVLIDEIAARNMAKNFFLTPIWTLGILRLAKAQKKLETVKPYIELLIENDYRIGKKLYEQVLRLEKEWES</sequence>
<proteinExistence type="predicted"/>
<keyword evidence="2" id="KW-1185">Reference proteome</keyword>
<evidence type="ECO:0000313" key="2">
    <source>
        <dbReference type="Proteomes" id="UP000618460"/>
    </source>
</evidence>
<dbReference type="PANTHER" id="PTHR39550">
    <property type="entry name" value="SLL0658 PROTEIN"/>
    <property type="match status" value="1"/>
</dbReference>
<gene>
    <name evidence="1" type="ORF">GCM10011351_30920</name>
</gene>
<accession>A0A917TXR3</accession>
<evidence type="ECO:0000313" key="1">
    <source>
        <dbReference type="EMBL" id="GGM42793.1"/>
    </source>
</evidence>
<dbReference type="OrthoDB" id="2065688at2"/>
<protein>
    <submittedName>
        <fullName evidence="1">Nucleic acid-binding protein</fullName>
    </submittedName>
</protein>
<dbReference type="AlphaFoldDB" id="A0A917TXR3"/>